<evidence type="ECO:0000256" key="4">
    <source>
        <dbReference type="ARBA" id="ARBA00022679"/>
    </source>
</evidence>
<dbReference type="InterPro" id="IPR050205">
    <property type="entry name" value="CDPK_Ser/Thr_kinases"/>
</dbReference>
<dbReference type="Gene3D" id="1.10.510.10">
    <property type="entry name" value="Transferase(Phosphotransferase) domain 1"/>
    <property type="match status" value="1"/>
</dbReference>
<evidence type="ECO:0000256" key="8">
    <source>
        <dbReference type="ARBA" id="ARBA00022777"/>
    </source>
</evidence>
<evidence type="ECO:0000256" key="5">
    <source>
        <dbReference type="ARBA" id="ARBA00022723"/>
    </source>
</evidence>
<evidence type="ECO:0000256" key="2">
    <source>
        <dbReference type="ARBA" id="ARBA00012513"/>
    </source>
</evidence>
<evidence type="ECO:0000256" key="10">
    <source>
        <dbReference type="ARBA" id="ARBA00022840"/>
    </source>
</evidence>
<dbReference type="Gene3D" id="3.30.200.20">
    <property type="entry name" value="Phosphorylase Kinase, domain 1"/>
    <property type="match status" value="1"/>
</dbReference>
<evidence type="ECO:0000256" key="13">
    <source>
        <dbReference type="ARBA" id="ARBA00048679"/>
    </source>
</evidence>
<comment type="similarity">
    <text evidence="11">Belongs to the protein kinase superfamily. Ser/Thr protein kinase family. CDPK subfamily.</text>
</comment>
<evidence type="ECO:0000256" key="15">
    <source>
        <dbReference type="SAM" id="MobiDB-lite"/>
    </source>
</evidence>
<dbReference type="EMBL" id="HBIN01013091">
    <property type="protein sequence ID" value="CAE0439695.1"/>
    <property type="molecule type" value="Transcribed_RNA"/>
</dbReference>
<evidence type="ECO:0000256" key="11">
    <source>
        <dbReference type="ARBA" id="ARBA00024334"/>
    </source>
</evidence>
<accession>A0A7S3LR70</accession>
<name>A0A7S3LR70_9STRA</name>
<dbReference type="PROSITE" id="PS00018">
    <property type="entry name" value="EF_HAND_1"/>
    <property type="match status" value="1"/>
</dbReference>
<evidence type="ECO:0000313" key="18">
    <source>
        <dbReference type="EMBL" id="CAE0439695.1"/>
    </source>
</evidence>
<keyword evidence="3" id="KW-0723">Serine/threonine-protein kinase</keyword>
<feature type="compositionally biased region" description="Basic and acidic residues" evidence="15">
    <location>
        <begin position="596"/>
        <end position="610"/>
    </location>
</feature>
<gene>
    <name evidence="18" type="ORF">ASTO00021_LOCUS9876</name>
</gene>
<dbReference type="PANTHER" id="PTHR24349">
    <property type="entry name" value="SERINE/THREONINE-PROTEIN KINASE"/>
    <property type="match status" value="1"/>
</dbReference>
<dbReference type="SMART" id="SM00054">
    <property type="entry name" value="EFh"/>
    <property type="match status" value="4"/>
</dbReference>
<feature type="compositionally biased region" description="Low complexity" evidence="15">
    <location>
        <begin position="200"/>
        <end position="216"/>
    </location>
</feature>
<feature type="domain" description="EF-hand" evidence="17">
    <location>
        <begin position="445"/>
        <end position="480"/>
    </location>
</feature>
<feature type="compositionally biased region" description="Low complexity" evidence="15">
    <location>
        <begin position="234"/>
        <end position="244"/>
    </location>
</feature>
<evidence type="ECO:0000256" key="14">
    <source>
        <dbReference type="PROSITE-ProRule" id="PRU10141"/>
    </source>
</evidence>
<evidence type="ECO:0000256" key="6">
    <source>
        <dbReference type="ARBA" id="ARBA00022737"/>
    </source>
</evidence>
<comment type="catalytic activity">
    <reaction evidence="13">
        <text>L-seryl-[protein] + ATP = O-phospho-L-seryl-[protein] + ADP + H(+)</text>
        <dbReference type="Rhea" id="RHEA:17989"/>
        <dbReference type="Rhea" id="RHEA-COMP:9863"/>
        <dbReference type="Rhea" id="RHEA-COMP:11604"/>
        <dbReference type="ChEBI" id="CHEBI:15378"/>
        <dbReference type="ChEBI" id="CHEBI:29999"/>
        <dbReference type="ChEBI" id="CHEBI:30616"/>
        <dbReference type="ChEBI" id="CHEBI:83421"/>
        <dbReference type="ChEBI" id="CHEBI:456216"/>
        <dbReference type="EC" id="2.7.11.1"/>
    </reaction>
</comment>
<dbReference type="CDD" id="cd05117">
    <property type="entry name" value="STKc_CAMK"/>
    <property type="match status" value="1"/>
</dbReference>
<evidence type="ECO:0000256" key="3">
    <source>
        <dbReference type="ARBA" id="ARBA00022527"/>
    </source>
</evidence>
<dbReference type="GO" id="GO:0005509">
    <property type="term" value="F:calcium ion binding"/>
    <property type="evidence" value="ECO:0007669"/>
    <property type="project" value="InterPro"/>
</dbReference>
<feature type="domain" description="Protein kinase" evidence="16">
    <location>
        <begin position="36"/>
        <end position="362"/>
    </location>
</feature>
<dbReference type="SUPFAM" id="SSF47473">
    <property type="entry name" value="EF-hand"/>
    <property type="match status" value="1"/>
</dbReference>
<evidence type="ECO:0000256" key="7">
    <source>
        <dbReference type="ARBA" id="ARBA00022741"/>
    </source>
</evidence>
<dbReference type="FunFam" id="3.30.200.20:FF:000315">
    <property type="entry name" value="Calcium-dependent protein kinase 3"/>
    <property type="match status" value="1"/>
</dbReference>
<keyword evidence="9" id="KW-0106">Calcium</keyword>
<dbReference type="PROSITE" id="PS50222">
    <property type="entry name" value="EF_HAND_2"/>
    <property type="match status" value="3"/>
</dbReference>
<evidence type="ECO:0000259" key="16">
    <source>
        <dbReference type="PROSITE" id="PS50011"/>
    </source>
</evidence>
<reference evidence="18" key="1">
    <citation type="submission" date="2021-01" db="EMBL/GenBank/DDBJ databases">
        <authorList>
            <person name="Corre E."/>
            <person name="Pelletier E."/>
            <person name="Niang G."/>
            <person name="Scheremetjew M."/>
            <person name="Finn R."/>
            <person name="Kale V."/>
            <person name="Holt S."/>
            <person name="Cochrane G."/>
            <person name="Meng A."/>
            <person name="Brown T."/>
            <person name="Cohen L."/>
        </authorList>
    </citation>
    <scope>NUCLEOTIDE SEQUENCE</scope>
    <source>
        <strain evidence="18">GSBS06</strain>
    </source>
</reference>
<feature type="compositionally biased region" description="Basic and acidic residues" evidence="15">
    <location>
        <begin position="557"/>
        <end position="584"/>
    </location>
</feature>
<dbReference type="InterPro" id="IPR011009">
    <property type="entry name" value="Kinase-like_dom_sf"/>
</dbReference>
<keyword evidence="6" id="KW-0677">Repeat</keyword>
<dbReference type="PROSITE" id="PS00107">
    <property type="entry name" value="PROTEIN_KINASE_ATP"/>
    <property type="match status" value="1"/>
</dbReference>
<dbReference type="Gene3D" id="1.10.238.10">
    <property type="entry name" value="EF-hand"/>
    <property type="match status" value="2"/>
</dbReference>
<dbReference type="CDD" id="cd00051">
    <property type="entry name" value="EFh"/>
    <property type="match status" value="2"/>
</dbReference>
<feature type="binding site" evidence="14">
    <location>
        <position position="65"/>
    </location>
    <ligand>
        <name>ATP</name>
        <dbReference type="ChEBI" id="CHEBI:30616"/>
    </ligand>
</feature>
<keyword evidence="8" id="KW-0418">Kinase</keyword>
<comment type="cofactor">
    <cofactor evidence="1">
        <name>Mg(2+)</name>
        <dbReference type="ChEBI" id="CHEBI:18420"/>
    </cofactor>
</comment>
<feature type="domain" description="EF-hand" evidence="17">
    <location>
        <begin position="514"/>
        <end position="549"/>
    </location>
</feature>
<dbReference type="SUPFAM" id="SSF56112">
    <property type="entry name" value="Protein kinase-like (PK-like)"/>
    <property type="match status" value="1"/>
</dbReference>
<dbReference type="GO" id="GO:0004674">
    <property type="term" value="F:protein serine/threonine kinase activity"/>
    <property type="evidence" value="ECO:0007669"/>
    <property type="project" value="UniProtKB-KW"/>
</dbReference>
<dbReference type="EC" id="2.7.11.1" evidence="2"/>
<dbReference type="InterPro" id="IPR011992">
    <property type="entry name" value="EF-hand-dom_pair"/>
</dbReference>
<dbReference type="AlphaFoldDB" id="A0A7S3LR70"/>
<organism evidence="18">
    <name type="scientific">Aplanochytrium stocchinoi</name>
    <dbReference type="NCBI Taxonomy" id="215587"/>
    <lineage>
        <taxon>Eukaryota</taxon>
        <taxon>Sar</taxon>
        <taxon>Stramenopiles</taxon>
        <taxon>Bigyra</taxon>
        <taxon>Labyrinthulomycetes</taxon>
        <taxon>Thraustochytrida</taxon>
        <taxon>Thraustochytriidae</taxon>
        <taxon>Aplanochytrium</taxon>
    </lineage>
</organism>
<sequence>MGQCLGCMSPSAPASPSDFQANLIETKKEASYSDTYADGRTLGEGITGCVKEIYSKSTNTKYAMKSINLARIDKAQMKELETEINILKHLDHPNIVRIFEVYKSRRNMHIVMELLTGGELASRVLKTEKEIISVVTQLLSACKYWHSRGIVHRDLKLENVMFASKDKSSNVKVIDFGLGTTFATNCFRNQLSTDEHRVDNNSSNRSRSSHNENGSSVKSSPKAGNFVNSFSPNKRGSSKYSMGSGSMGRGKDQLSQTKRMLLSTVGTAFYMAPEVVKGSGYTEACDLWAIGVITFMLITLKPPFPGSSEKQIFRNLVYGSPSFNSSRWSKVSPEAKKFVKGLLRPNPDERFTAEEALDHVWLKTQNDNDRRLSFETLDKDVLNSLQRFTCYTKLKKAALMVVAHKSSAHNIEDLRDAFVRMDVQHTGTITFEELKQAMQENNMDIGDEELANLFQGLDMDKSGHIRYLEFLAATVETKSIITVGQLSEAFDHLDEDRSGFITQKNMKKLLGDKFAEEEIRNMISECDANGDKRVSREEFIKMMKMESDKVKRTLVEENLKLDNSDGTVEKESHDSSIDSPRSPEEPIVEVMKPQLRAKDEKPDHTKKDSDCGNSSSPEHVIETS</sequence>
<proteinExistence type="inferred from homology"/>
<dbReference type="InterPro" id="IPR008271">
    <property type="entry name" value="Ser/Thr_kinase_AS"/>
</dbReference>
<dbReference type="Pfam" id="PF13499">
    <property type="entry name" value="EF-hand_7"/>
    <property type="match status" value="2"/>
</dbReference>
<evidence type="ECO:0000259" key="17">
    <source>
        <dbReference type="PROSITE" id="PS50222"/>
    </source>
</evidence>
<protein>
    <recommendedName>
        <fullName evidence="2">non-specific serine/threonine protein kinase</fullName>
        <ecNumber evidence="2">2.7.11.1</ecNumber>
    </recommendedName>
</protein>
<keyword evidence="7 14" id="KW-0547">Nucleotide-binding</keyword>
<feature type="region of interest" description="Disordered" evidence="15">
    <location>
        <begin position="557"/>
        <end position="624"/>
    </location>
</feature>
<dbReference type="GO" id="GO:0005524">
    <property type="term" value="F:ATP binding"/>
    <property type="evidence" value="ECO:0007669"/>
    <property type="project" value="UniProtKB-UniRule"/>
</dbReference>
<keyword evidence="4" id="KW-0808">Transferase</keyword>
<evidence type="ECO:0000256" key="12">
    <source>
        <dbReference type="ARBA" id="ARBA00047899"/>
    </source>
</evidence>
<dbReference type="PROSITE" id="PS00108">
    <property type="entry name" value="PROTEIN_KINASE_ST"/>
    <property type="match status" value="1"/>
</dbReference>
<feature type="domain" description="EF-hand" evidence="17">
    <location>
        <begin position="409"/>
        <end position="444"/>
    </location>
</feature>
<keyword evidence="10 14" id="KW-0067">ATP-binding</keyword>
<evidence type="ECO:0000256" key="9">
    <source>
        <dbReference type="ARBA" id="ARBA00022837"/>
    </source>
</evidence>
<dbReference type="FunFam" id="1.10.238.10:FF:000001">
    <property type="entry name" value="Calmodulin 1"/>
    <property type="match status" value="1"/>
</dbReference>
<evidence type="ECO:0000256" key="1">
    <source>
        <dbReference type="ARBA" id="ARBA00001946"/>
    </source>
</evidence>
<feature type="region of interest" description="Disordered" evidence="15">
    <location>
        <begin position="194"/>
        <end position="254"/>
    </location>
</feature>
<dbReference type="InterPro" id="IPR018247">
    <property type="entry name" value="EF_Hand_1_Ca_BS"/>
</dbReference>
<keyword evidence="5" id="KW-0479">Metal-binding</keyword>
<comment type="catalytic activity">
    <reaction evidence="12">
        <text>L-threonyl-[protein] + ATP = O-phospho-L-threonyl-[protein] + ADP + H(+)</text>
        <dbReference type="Rhea" id="RHEA:46608"/>
        <dbReference type="Rhea" id="RHEA-COMP:11060"/>
        <dbReference type="Rhea" id="RHEA-COMP:11605"/>
        <dbReference type="ChEBI" id="CHEBI:15378"/>
        <dbReference type="ChEBI" id="CHEBI:30013"/>
        <dbReference type="ChEBI" id="CHEBI:30616"/>
        <dbReference type="ChEBI" id="CHEBI:61977"/>
        <dbReference type="ChEBI" id="CHEBI:456216"/>
        <dbReference type="EC" id="2.7.11.1"/>
    </reaction>
</comment>
<dbReference type="PROSITE" id="PS50011">
    <property type="entry name" value="PROTEIN_KINASE_DOM"/>
    <property type="match status" value="1"/>
</dbReference>
<dbReference type="Pfam" id="PF00069">
    <property type="entry name" value="Pkinase"/>
    <property type="match status" value="2"/>
</dbReference>
<dbReference type="InterPro" id="IPR002048">
    <property type="entry name" value="EF_hand_dom"/>
</dbReference>
<dbReference type="InterPro" id="IPR017441">
    <property type="entry name" value="Protein_kinase_ATP_BS"/>
</dbReference>
<dbReference type="SMART" id="SM00220">
    <property type="entry name" value="S_TKc"/>
    <property type="match status" value="1"/>
</dbReference>
<dbReference type="InterPro" id="IPR000719">
    <property type="entry name" value="Prot_kinase_dom"/>
</dbReference>